<dbReference type="GO" id="GO:0020037">
    <property type="term" value="F:heme binding"/>
    <property type="evidence" value="ECO:0007669"/>
    <property type="project" value="InterPro"/>
</dbReference>
<keyword evidence="2" id="KW-0349">Heme</keyword>
<feature type="domain" description="Nitrite/Sulfite reductase ferredoxin-like" evidence="8">
    <location>
        <begin position="17"/>
        <end position="79"/>
    </location>
</feature>
<accession>A0A2H4VCY5</accession>
<dbReference type="KEGG" id="msub:BK009_05515"/>
<evidence type="ECO:0000256" key="2">
    <source>
        <dbReference type="ARBA" id="ARBA00022617"/>
    </source>
</evidence>
<keyword evidence="5" id="KW-0408">Iron</keyword>
<dbReference type="InterPro" id="IPR006066">
    <property type="entry name" value="NO2/SO3_Rdtase_FeS/sirohaem_BS"/>
</dbReference>
<reference evidence="12 13" key="1">
    <citation type="submission" date="2016-10" db="EMBL/GenBank/DDBJ databases">
        <title>Comparative genomics between deep and shallow subseafloor isolates.</title>
        <authorList>
            <person name="Ishii S."/>
            <person name="Miller J.R."/>
            <person name="Sutton G."/>
            <person name="Suzuki S."/>
            <person name="Methe B."/>
            <person name="Inagaki F."/>
            <person name="Imachi H."/>
        </authorList>
    </citation>
    <scope>NUCLEOTIDE SEQUENCE [LARGE SCALE GENOMIC DNA]</scope>
    <source>
        <strain evidence="10 12">A8p</strain>
        <strain evidence="9 13">MO-MB1</strain>
    </source>
</reference>
<keyword evidence="4" id="KW-0560">Oxidoreductase</keyword>
<dbReference type="GO" id="GO:0016491">
    <property type="term" value="F:oxidoreductase activity"/>
    <property type="evidence" value="ECO:0007669"/>
    <property type="project" value="UniProtKB-KW"/>
</dbReference>
<evidence type="ECO:0000256" key="6">
    <source>
        <dbReference type="ARBA" id="ARBA00023014"/>
    </source>
</evidence>
<evidence type="ECO:0000256" key="3">
    <source>
        <dbReference type="ARBA" id="ARBA00022723"/>
    </source>
</evidence>
<evidence type="ECO:0000256" key="5">
    <source>
        <dbReference type="ARBA" id="ARBA00023004"/>
    </source>
</evidence>
<dbReference type="PIRSF" id="PIRSF037487">
    <property type="entry name" value="Sulfite_red_assimil"/>
    <property type="match status" value="1"/>
</dbReference>
<dbReference type="Proteomes" id="UP000232806">
    <property type="component" value="Chromosome"/>
</dbReference>
<gene>
    <name evidence="9" type="ORF">BK007_07990</name>
    <name evidence="10" type="ORF">BK009_05515</name>
    <name evidence="11" type="ORF">HG719_06845</name>
</gene>
<name>A0A2H4VCY5_9EURY</name>
<sequence>MGVKKQNIPDKGAAVEKDMETYTIVPYIPGGLVDPAILRKIADAAEKYQVKFIKMTSEHRIGLYGVKEANIDNIWNDLGMGPGGHIGKCVRAVKFCTGNTVCKKGHQNTMDLGLRIDEAFHRMETPQKVKISLSGCTSSCAESAVRDIGLIGTPMGWKLMVGGTCGLQVRKGKLLAENLSDGQVIDYIGKILDYYKEKGIQKRMGIFIDIIGFDKFSKAILGE</sequence>
<dbReference type="InterPro" id="IPR017220">
    <property type="entry name" value="Sulphite_reductase_assimil"/>
</dbReference>
<evidence type="ECO:0000313" key="9">
    <source>
        <dbReference type="EMBL" id="AUB55947.1"/>
    </source>
</evidence>
<dbReference type="AlphaFoldDB" id="A0A2H4VCY5"/>
<evidence type="ECO:0000313" key="14">
    <source>
        <dbReference type="Proteomes" id="UP000591058"/>
    </source>
</evidence>
<evidence type="ECO:0000313" key="12">
    <source>
        <dbReference type="Proteomes" id="UP000232631"/>
    </source>
</evidence>
<reference evidence="11 14" key="2">
    <citation type="submission" date="2020-04" db="EMBL/GenBank/DDBJ databases">
        <title>Draft genome of Methanobacterium subterraneum isolated from animal feces.</title>
        <authorList>
            <person name="Ouboter H.T."/>
            <person name="Berger S."/>
            <person name="Gungor E."/>
            <person name="Jetten M.S.M."/>
            <person name="Welte C.U."/>
        </authorList>
    </citation>
    <scope>NUCLEOTIDE SEQUENCE [LARGE SCALE GENOMIC DNA]</scope>
    <source>
        <strain evidence="11">HO_2020</strain>
    </source>
</reference>
<dbReference type="GeneID" id="35122566"/>
<dbReference type="PROSITE" id="PS00365">
    <property type="entry name" value="NIR_SIR"/>
    <property type="match status" value="1"/>
</dbReference>
<keyword evidence="12" id="KW-1185">Reference proteome</keyword>
<evidence type="ECO:0000313" key="13">
    <source>
        <dbReference type="Proteomes" id="UP000232806"/>
    </source>
</evidence>
<dbReference type="SUPFAM" id="SSF56014">
    <property type="entry name" value="Nitrite and sulphite reductase 4Fe-4S domain-like"/>
    <property type="match status" value="1"/>
</dbReference>
<evidence type="ECO:0000259" key="8">
    <source>
        <dbReference type="Pfam" id="PF03460"/>
    </source>
</evidence>
<dbReference type="InterPro" id="IPR052034">
    <property type="entry name" value="NasD-like"/>
</dbReference>
<dbReference type="EMBL" id="CP017766">
    <property type="protein sequence ID" value="AUB55947.1"/>
    <property type="molecule type" value="Genomic_DNA"/>
</dbReference>
<dbReference type="PRINTS" id="PR00397">
    <property type="entry name" value="SIROHAEM"/>
</dbReference>
<organism evidence="9 13">
    <name type="scientific">Methanobacterium subterraneum</name>
    <dbReference type="NCBI Taxonomy" id="59277"/>
    <lineage>
        <taxon>Archaea</taxon>
        <taxon>Methanobacteriati</taxon>
        <taxon>Methanobacteriota</taxon>
        <taxon>Methanomada group</taxon>
        <taxon>Methanobacteria</taxon>
        <taxon>Methanobacteriales</taxon>
        <taxon>Methanobacteriaceae</taxon>
        <taxon>Methanobacterium</taxon>
    </lineage>
</organism>
<dbReference type="Pfam" id="PF01077">
    <property type="entry name" value="NIR_SIR"/>
    <property type="match status" value="1"/>
</dbReference>
<dbReference type="Proteomes" id="UP000591058">
    <property type="component" value="Unassembled WGS sequence"/>
</dbReference>
<dbReference type="Pfam" id="PF03460">
    <property type="entry name" value="NIR_SIR_ferr"/>
    <property type="match status" value="1"/>
</dbReference>
<dbReference type="PANTHER" id="PTHR43809:SF1">
    <property type="entry name" value="NITRITE REDUCTASE (NADH) LARGE SUBUNIT"/>
    <property type="match status" value="1"/>
</dbReference>
<dbReference type="Proteomes" id="UP000232631">
    <property type="component" value="Chromosome"/>
</dbReference>
<dbReference type="EMBL" id="JABBYL010000022">
    <property type="protein sequence ID" value="NMO09548.1"/>
    <property type="molecule type" value="Genomic_DNA"/>
</dbReference>
<proteinExistence type="predicted"/>
<keyword evidence="6" id="KW-0411">Iron-sulfur</keyword>
<dbReference type="RefSeq" id="WP_100905922.1">
    <property type="nucleotide sequence ID" value="NZ_CP017766.1"/>
</dbReference>
<feature type="domain" description="Nitrite/sulphite reductase 4Fe-4S" evidence="7">
    <location>
        <begin position="87"/>
        <end position="220"/>
    </location>
</feature>
<keyword evidence="1" id="KW-0004">4Fe-4S</keyword>
<dbReference type="Gene3D" id="3.30.413.10">
    <property type="entry name" value="Sulfite Reductase Hemoprotein, domain 1"/>
    <property type="match status" value="1"/>
</dbReference>
<dbReference type="GO" id="GO:0046872">
    <property type="term" value="F:metal ion binding"/>
    <property type="evidence" value="ECO:0007669"/>
    <property type="project" value="UniProtKB-KW"/>
</dbReference>
<evidence type="ECO:0000313" key="10">
    <source>
        <dbReference type="EMBL" id="AUB60185.1"/>
    </source>
</evidence>
<dbReference type="InterPro" id="IPR036136">
    <property type="entry name" value="Nit/Sulf_reduc_fer-like_dom_sf"/>
</dbReference>
<dbReference type="InterPro" id="IPR006067">
    <property type="entry name" value="NO2/SO3_Rdtase_4Fe4S_dom"/>
</dbReference>
<evidence type="ECO:0000256" key="4">
    <source>
        <dbReference type="ARBA" id="ARBA00023002"/>
    </source>
</evidence>
<evidence type="ECO:0000259" key="7">
    <source>
        <dbReference type="Pfam" id="PF01077"/>
    </source>
</evidence>
<dbReference type="GO" id="GO:0051539">
    <property type="term" value="F:4 iron, 4 sulfur cluster binding"/>
    <property type="evidence" value="ECO:0007669"/>
    <property type="project" value="UniProtKB-KW"/>
</dbReference>
<dbReference type="OrthoDB" id="15347at2157"/>
<dbReference type="PANTHER" id="PTHR43809">
    <property type="entry name" value="NITRITE REDUCTASE (NADH) LARGE SUBUNIT"/>
    <property type="match status" value="1"/>
</dbReference>
<dbReference type="InterPro" id="IPR005117">
    <property type="entry name" value="NiRdtase/SiRdtase_haem-b_fer"/>
</dbReference>
<evidence type="ECO:0000256" key="1">
    <source>
        <dbReference type="ARBA" id="ARBA00022485"/>
    </source>
</evidence>
<protein>
    <submittedName>
        <fullName evidence="11">NAD(P)/FAD-dependent oxidoreductase</fullName>
    </submittedName>
    <submittedName>
        <fullName evidence="9">Sulfite reductase</fullName>
    </submittedName>
</protein>
<evidence type="ECO:0000313" key="11">
    <source>
        <dbReference type="EMBL" id="NMO09548.1"/>
    </source>
</evidence>
<dbReference type="SUPFAM" id="SSF55124">
    <property type="entry name" value="Nitrite/Sulfite reductase N-terminal domain-like"/>
    <property type="match status" value="1"/>
</dbReference>
<dbReference type="InterPro" id="IPR045854">
    <property type="entry name" value="NO2/SO3_Rdtase_4Fe4S_sf"/>
</dbReference>
<keyword evidence="3" id="KW-0479">Metal-binding</keyword>
<dbReference type="EMBL" id="CP017768">
    <property type="protein sequence ID" value="AUB60185.1"/>
    <property type="molecule type" value="Genomic_DNA"/>
</dbReference>
<accession>A0A2H4VQ11</accession>